<accession>A0A4D4J7A8</accession>
<feature type="transmembrane region" description="Helical" evidence="9">
    <location>
        <begin position="63"/>
        <end position="84"/>
    </location>
</feature>
<evidence type="ECO:0000256" key="2">
    <source>
        <dbReference type="ARBA" id="ARBA00022527"/>
    </source>
</evidence>
<dbReference type="InterPro" id="IPR008271">
    <property type="entry name" value="Ser/Thr_kinase_AS"/>
</dbReference>
<dbReference type="PROSITE" id="PS00107">
    <property type="entry name" value="PROTEIN_KINASE_ATP"/>
    <property type="match status" value="1"/>
</dbReference>
<comment type="caution">
    <text evidence="11">The sequence shown here is derived from an EMBL/GenBank/DDBJ whole genome shotgun (WGS) entry which is preliminary data.</text>
</comment>
<evidence type="ECO:0000256" key="4">
    <source>
        <dbReference type="ARBA" id="ARBA00022741"/>
    </source>
</evidence>
<dbReference type="Gene3D" id="1.10.510.10">
    <property type="entry name" value="Transferase(Phosphotransferase) domain 1"/>
    <property type="match status" value="1"/>
</dbReference>
<dbReference type="PANTHER" id="PTHR43289">
    <property type="entry name" value="MITOGEN-ACTIVATED PROTEIN KINASE KINASE KINASE 20-RELATED"/>
    <property type="match status" value="1"/>
</dbReference>
<dbReference type="Pfam" id="PF00069">
    <property type="entry name" value="Pkinase"/>
    <property type="match status" value="1"/>
</dbReference>
<dbReference type="AlphaFoldDB" id="A0A4D4J7A8"/>
<dbReference type="Proteomes" id="UP000298860">
    <property type="component" value="Unassembled WGS sequence"/>
</dbReference>
<name>A0A4D4J7A8_9PSEU</name>
<keyword evidence="9" id="KW-1133">Transmembrane helix</keyword>
<feature type="transmembrane region" description="Helical" evidence="9">
    <location>
        <begin position="27"/>
        <end position="51"/>
    </location>
</feature>
<evidence type="ECO:0000256" key="6">
    <source>
        <dbReference type="ARBA" id="ARBA00022840"/>
    </source>
</evidence>
<evidence type="ECO:0000313" key="12">
    <source>
        <dbReference type="Proteomes" id="UP000298860"/>
    </source>
</evidence>
<keyword evidence="4 7" id="KW-0547">Nucleotide-binding</keyword>
<evidence type="ECO:0000256" key="7">
    <source>
        <dbReference type="PROSITE-ProRule" id="PRU10141"/>
    </source>
</evidence>
<dbReference type="EMBL" id="BJFL01000005">
    <property type="protein sequence ID" value="GDY29837.1"/>
    <property type="molecule type" value="Genomic_DNA"/>
</dbReference>
<dbReference type="RefSeq" id="WP_307722902.1">
    <property type="nucleotide sequence ID" value="NZ_BJFL01000005.1"/>
</dbReference>
<evidence type="ECO:0000259" key="10">
    <source>
        <dbReference type="PROSITE" id="PS50011"/>
    </source>
</evidence>
<dbReference type="InterPro" id="IPR017441">
    <property type="entry name" value="Protein_kinase_ATP_BS"/>
</dbReference>
<dbReference type="InterPro" id="IPR011009">
    <property type="entry name" value="Kinase-like_dom_sf"/>
</dbReference>
<keyword evidence="12" id="KW-1185">Reference proteome</keyword>
<keyword evidence="2 11" id="KW-0723">Serine/threonine-protein kinase</keyword>
<feature type="binding site" evidence="7">
    <location>
        <position position="378"/>
    </location>
    <ligand>
        <name>ATP</name>
        <dbReference type="ChEBI" id="CHEBI:30616"/>
    </ligand>
</feature>
<keyword evidence="9" id="KW-0472">Membrane</keyword>
<feature type="compositionally biased region" description="Pro residues" evidence="8">
    <location>
        <begin position="242"/>
        <end position="263"/>
    </location>
</feature>
<protein>
    <recommendedName>
        <fullName evidence="1">non-specific serine/threonine protein kinase</fullName>
        <ecNumber evidence="1">2.7.11.1</ecNumber>
    </recommendedName>
</protein>
<dbReference type="InterPro" id="IPR000719">
    <property type="entry name" value="Prot_kinase_dom"/>
</dbReference>
<dbReference type="GO" id="GO:0004674">
    <property type="term" value="F:protein serine/threonine kinase activity"/>
    <property type="evidence" value="ECO:0007669"/>
    <property type="project" value="UniProtKB-KW"/>
</dbReference>
<dbReference type="SUPFAM" id="SSF56112">
    <property type="entry name" value="Protein kinase-like (PK-like)"/>
    <property type="match status" value="1"/>
</dbReference>
<evidence type="ECO:0000256" key="8">
    <source>
        <dbReference type="SAM" id="MobiDB-lite"/>
    </source>
</evidence>
<dbReference type="CDD" id="cd14014">
    <property type="entry name" value="STKc_PknB_like"/>
    <property type="match status" value="1"/>
</dbReference>
<dbReference type="SMART" id="SM00220">
    <property type="entry name" value="S_TKc"/>
    <property type="match status" value="1"/>
</dbReference>
<feature type="transmembrane region" description="Helical" evidence="9">
    <location>
        <begin position="142"/>
        <end position="169"/>
    </location>
</feature>
<evidence type="ECO:0000256" key="1">
    <source>
        <dbReference type="ARBA" id="ARBA00012513"/>
    </source>
</evidence>
<proteinExistence type="predicted"/>
<gene>
    <name evidence="11" type="ORF">GTS_14700</name>
</gene>
<keyword evidence="6 7" id="KW-0067">ATP-binding</keyword>
<evidence type="ECO:0000256" key="3">
    <source>
        <dbReference type="ARBA" id="ARBA00022679"/>
    </source>
</evidence>
<dbReference type="Gene3D" id="3.30.200.20">
    <property type="entry name" value="Phosphorylase Kinase, domain 1"/>
    <property type="match status" value="1"/>
</dbReference>
<keyword evidence="3" id="KW-0808">Transferase</keyword>
<sequence>MNVFVPLVGALLSWLHGYFGLDVCPGDWAWTLTGLGAVTAAFPVAGVVLVLAIRHVTGNRLSLGTVTAFAGIGVFTSLVVPWAMFGGASDVFRAAFRGFVPAGMGRAELATLGERFCFVVQQRAYLGNGQIGSTTLFTGQGIVATVLHAVTLVVLPAIGVFGVILIGRAAFRRGPRWPSRFFWVPFAVLPFVTTQLTASVLAQLWVGFVPASLLGAIAVRLLPPPSWAAINRSAERRREQPPEPAADPLTPPPAAPMTPPPARPMAEPMASQPLPTPLDGDPGDGRRPPELPGPTVEPPRDGPARLATAPGRMPFEAYRNSMPQQSTAAAVGADRGVTAAIGPPIAGRFVRLQRLGRGGMGTVWLAEDSQLGRTVAVKLSHALDADTEERILREARALAAVRHPNCVRVYDIVEDAGEDGRGLAIVMEYIEGRSLSEEVRGHAALDDVAAARLWATMAGALAAAHDKGVLHRDVKPSNIIIDPSGAPHLIDFGIARRQGESTLTAAGMMMGTPDYLAPETAAGQPATPASDAWQLAATVSFALTGRPPRGERESTVSALMAAAQAQPVTHLPQQSVHRKLLAASLHPDPARRPPLSLVQREVNGWLAHAGHKQDGPVTGMLRRAEIGH</sequence>
<feature type="transmembrane region" description="Helical" evidence="9">
    <location>
        <begin position="181"/>
        <end position="198"/>
    </location>
</feature>
<dbReference type="PANTHER" id="PTHR43289:SF6">
    <property type="entry name" value="SERINE_THREONINE-PROTEIN KINASE NEKL-3"/>
    <property type="match status" value="1"/>
</dbReference>
<feature type="region of interest" description="Disordered" evidence="8">
    <location>
        <begin position="233"/>
        <end position="309"/>
    </location>
</feature>
<evidence type="ECO:0000256" key="9">
    <source>
        <dbReference type="SAM" id="Phobius"/>
    </source>
</evidence>
<keyword evidence="5 11" id="KW-0418">Kinase</keyword>
<feature type="domain" description="Protein kinase" evidence="10">
    <location>
        <begin position="349"/>
        <end position="606"/>
    </location>
</feature>
<evidence type="ECO:0000313" key="11">
    <source>
        <dbReference type="EMBL" id="GDY29837.1"/>
    </source>
</evidence>
<keyword evidence="9" id="KW-0812">Transmembrane</keyword>
<reference evidence="12" key="1">
    <citation type="submission" date="2019-04" db="EMBL/GenBank/DDBJ databases">
        <title>Draft genome sequence of Pseudonocardiaceae bacterium SL3-2-4.</title>
        <authorList>
            <person name="Ningsih F."/>
            <person name="Yokota A."/>
            <person name="Sakai Y."/>
            <person name="Nanatani K."/>
            <person name="Yabe S."/>
            <person name="Oetari A."/>
            <person name="Sjamsuridzal W."/>
        </authorList>
    </citation>
    <scope>NUCLEOTIDE SEQUENCE [LARGE SCALE GENOMIC DNA]</scope>
    <source>
        <strain evidence="12">SL3-2-4</strain>
    </source>
</reference>
<dbReference type="GO" id="GO:0005524">
    <property type="term" value="F:ATP binding"/>
    <property type="evidence" value="ECO:0007669"/>
    <property type="project" value="UniProtKB-UniRule"/>
</dbReference>
<dbReference type="PROSITE" id="PS50011">
    <property type="entry name" value="PROTEIN_KINASE_DOM"/>
    <property type="match status" value="1"/>
</dbReference>
<organism evidence="11 12">
    <name type="scientific">Gandjariella thermophila</name>
    <dbReference type="NCBI Taxonomy" id="1931992"/>
    <lineage>
        <taxon>Bacteria</taxon>
        <taxon>Bacillati</taxon>
        <taxon>Actinomycetota</taxon>
        <taxon>Actinomycetes</taxon>
        <taxon>Pseudonocardiales</taxon>
        <taxon>Pseudonocardiaceae</taxon>
        <taxon>Gandjariella</taxon>
    </lineage>
</organism>
<dbReference type="EC" id="2.7.11.1" evidence="1"/>
<evidence type="ECO:0000256" key="5">
    <source>
        <dbReference type="ARBA" id="ARBA00022777"/>
    </source>
</evidence>
<dbReference type="PROSITE" id="PS00108">
    <property type="entry name" value="PROTEIN_KINASE_ST"/>
    <property type="match status" value="1"/>
</dbReference>